<evidence type="ECO:0000256" key="7">
    <source>
        <dbReference type="SAM" id="MobiDB-lite"/>
    </source>
</evidence>
<dbReference type="InterPro" id="IPR001878">
    <property type="entry name" value="Znf_CCHC"/>
</dbReference>
<name>A0AA43U1F9_9LECA</name>
<keyword evidence="5" id="KW-0067">ATP-binding</keyword>
<reference evidence="9" key="1">
    <citation type="journal article" date="2023" name="Genome Biol. Evol.">
        <title>First Whole Genome Sequence and Flow Cytometry Genome Size Data for the Lichen-Forming Fungus Ramalina farinacea (Ascomycota).</title>
        <authorList>
            <person name="Llewellyn T."/>
            <person name="Mian S."/>
            <person name="Hill R."/>
            <person name="Leitch I.J."/>
            <person name="Gaya E."/>
        </authorList>
    </citation>
    <scope>NUCLEOTIDE SEQUENCE</scope>
    <source>
        <strain evidence="9">LIQ254RAFAR</strain>
    </source>
</reference>
<comment type="caution">
    <text evidence="9">The sequence shown here is derived from an EMBL/GenBank/DDBJ whole genome shotgun (WGS) entry which is preliminary data.</text>
</comment>
<dbReference type="SUPFAM" id="SSF52540">
    <property type="entry name" value="P-loop containing nucleoside triphosphate hydrolases"/>
    <property type="match status" value="1"/>
</dbReference>
<dbReference type="EMBL" id="JAPUFD010000019">
    <property type="protein sequence ID" value="MDI1492437.1"/>
    <property type="molecule type" value="Genomic_DNA"/>
</dbReference>
<dbReference type="InterPro" id="IPR036875">
    <property type="entry name" value="Znf_CCHC_sf"/>
</dbReference>
<evidence type="ECO:0000256" key="6">
    <source>
        <dbReference type="PROSITE-ProRule" id="PRU00047"/>
    </source>
</evidence>
<feature type="compositionally biased region" description="Acidic residues" evidence="7">
    <location>
        <begin position="735"/>
        <end position="750"/>
    </location>
</feature>
<dbReference type="GO" id="GO:0005524">
    <property type="term" value="F:ATP binding"/>
    <property type="evidence" value="ECO:0007669"/>
    <property type="project" value="UniProtKB-KW"/>
</dbReference>
<feature type="compositionally biased region" description="Acidic residues" evidence="7">
    <location>
        <begin position="82"/>
        <end position="95"/>
    </location>
</feature>
<evidence type="ECO:0000313" key="10">
    <source>
        <dbReference type="Proteomes" id="UP001161017"/>
    </source>
</evidence>
<evidence type="ECO:0000313" key="9">
    <source>
        <dbReference type="EMBL" id="MDI1492437.1"/>
    </source>
</evidence>
<evidence type="ECO:0000256" key="4">
    <source>
        <dbReference type="ARBA" id="ARBA00022806"/>
    </source>
</evidence>
<dbReference type="InterPro" id="IPR041677">
    <property type="entry name" value="DNA2/NAM7_AAA_11"/>
</dbReference>
<feature type="region of interest" description="Disordered" evidence="7">
    <location>
        <begin position="1284"/>
        <end position="1359"/>
    </location>
</feature>
<dbReference type="GO" id="GO:0016787">
    <property type="term" value="F:hydrolase activity"/>
    <property type="evidence" value="ECO:0007669"/>
    <property type="project" value="UniProtKB-KW"/>
</dbReference>
<keyword evidence="4 9" id="KW-0347">Helicase</keyword>
<keyword evidence="10" id="KW-1185">Reference proteome</keyword>
<dbReference type="InterPro" id="IPR027417">
    <property type="entry name" value="P-loop_NTPase"/>
</dbReference>
<feature type="region of interest" description="Disordered" evidence="7">
    <location>
        <begin position="1"/>
        <end position="102"/>
    </location>
</feature>
<keyword evidence="2" id="KW-0547">Nucleotide-binding</keyword>
<dbReference type="Gene3D" id="3.40.50.300">
    <property type="entry name" value="P-loop containing nucleotide triphosphate hydrolases"/>
    <property type="match status" value="2"/>
</dbReference>
<dbReference type="Gene3D" id="4.10.60.10">
    <property type="entry name" value="Zinc finger, CCHC-type"/>
    <property type="match status" value="1"/>
</dbReference>
<protein>
    <submittedName>
        <fullName evidence="9">ATP-dependent RNA helicase</fullName>
    </submittedName>
</protein>
<dbReference type="Pfam" id="PF13086">
    <property type="entry name" value="AAA_11"/>
    <property type="match status" value="1"/>
</dbReference>
<comment type="similarity">
    <text evidence="1">Belongs to the DNA2/NAM7 helicase family.</text>
</comment>
<dbReference type="InterPro" id="IPR050534">
    <property type="entry name" value="Coronavir_polyprotein_1ab"/>
</dbReference>
<evidence type="ECO:0000256" key="5">
    <source>
        <dbReference type="ARBA" id="ARBA00022840"/>
    </source>
</evidence>
<dbReference type="SMART" id="SM00343">
    <property type="entry name" value="ZnF_C2HC"/>
    <property type="match status" value="4"/>
</dbReference>
<gene>
    <name evidence="9" type="primary">NAM7</name>
    <name evidence="9" type="ORF">OHK93_003651</name>
</gene>
<feature type="compositionally biased region" description="Low complexity" evidence="7">
    <location>
        <begin position="1308"/>
        <end position="1320"/>
    </location>
</feature>
<dbReference type="GO" id="GO:0043139">
    <property type="term" value="F:5'-3' DNA helicase activity"/>
    <property type="evidence" value="ECO:0007669"/>
    <property type="project" value="TreeGrafter"/>
</dbReference>
<dbReference type="PANTHER" id="PTHR43788:SF16">
    <property type="entry name" value="HELICASE WITH ZINC FINGER 2"/>
    <property type="match status" value="1"/>
</dbReference>
<dbReference type="Pfam" id="PF13087">
    <property type="entry name" value="AAA_12"/>
    <property type="match status" value="1"/>
</dbReference>
<keyword evidence="6" id="KW-0863">Zinc-finger</keyword>
<dbReference type="PANTHER" id="PTHR43788">
    <property type="entry name" value="DNA2/NAM7 HELICASE FAMILY MEMBER"/>
    <property type="match status" value="1"/>
</dbReference>
<dbReference type="GO" id="GO:0003676">
    <property type="term" value="F:nucleic acid binding"/>
    <property type="evidence" value="ECO:0007669"/>
    <property type="project" value="InterPro"/>
</dbReference>
<dbReference type="GO" id="GO:0008270">
    <property type="term" value="F:zinc ion binding"/>
    <property type="evidence" value="ECO:0007669"/>
    <property type="project" value="UniProtKB-KW"/>
</dbReference>
<keyword evidence="6" id="KW-0479">Metal-binding</keyword>
<sequence length="1359" mass="153416">MDEDHVTKMDEQHSDVENEQHSDVENEQHSDVENEQHSDVENEQHSDVENEQHSDVENEQHSDIVTEQHSEVVTKDPMAIPDPEDLAESEADELAESQPEVPFSDLKVGDQHKTFKQVTAQHHPSGQTLVGRPFPHSKFELKGEAYLELAVTFPTKREDDSSPRGVHVKRLRFYGQTFNDPVHNIKVSRVQQMNRGAINERTSRILERSCLWLLTLTYDPRNVVAFHLDEIVDYIAPEEAEHHVKILRQMLRIPDASGARSILDIYIDDNNVSQMLARFAYLAQRFDEDKKCPRLSEYLTKNGKYALDWNARGYTPAIDREPVKEEIHHFRHSDHALVTHAFGEMREIGAAFEMLPEARTTKLTLIFEPFGPLDRNGLPSEYWANGDTYSKNDLAKLVEVGDMGTLSFAEEGYTPNERIASVGGWRYHVRAPISAYGFEKNLLLHVLRADDDLRVLPLTATELDVFLSPEIPDTTGRVFVKTAKRMIDGIGPNFDEIRDYLSGQNFHGSTTPRYNDFYDPPTAQQKSILAMNYKDLNIEQRLAAEEVINSTTPLQIVQGPPGTGKTWWTARMIAAYRTLGIPVLATAPSNVAADAILNNLTRNDRELGWNVHPIRFAGDDAEINMMVELWEAFHQRPNQKQVYRDSLSASEVMRLDAIEDLSEAGKSPRHPPKLDFASLHCQILIRTGIFVNGQWTMDKPEPIDNDPYAEFIDMWYDAGFPVNRKATLLVKGDQDQNDAGDDIPEGENPDDLLNNRDEKFDNAEDVMHPPEEPKPKKKYDPTVRSITRVALQTSMSNVACVVCTCASSDSTLIRQYFRPHVVFVDEAGYAHFLEAVTAMVTTVEERTLLVTVLVGDTKQLRPVVTSKHVLKADGNPLNPFWAQVQTSLMEQLELAKCRATMLREQNRMAPGLADFSNREFYSKRLRNAPHVSFDNRPIATKVVKFLQDVIELTTEFPLAFINLPDGKTITTSSTSRANYQNLTAGLHIIALLLRHGVCKSTEITIVTPYKGQCSAYNYALKNLRARSDAFLRMFDFTGITVKTIDSFQGGEQSVVIFDLVVSRVRQGNPGFITDPRRINVALTRGRDSTIVLGDHDCFLEQDQRAEAKLKQKQAEAGELAKDPSEIKGKVKSILKKLFLHYKEQNAFKEIREDILYGYQVARYIDREQADAGEWEVLRLRACKKCGQERHPPGQQCSVTEKIANQYTQCYKCENYGHFGADCDMEYCRRCTKSGHVYGHCADMHCSKCLQMGHKAFYCTNDDKRTCDNCGKVGHVGGPSCPHTKPRFSPPWSNLPVRPKRTFEKKKSAAATEDGDAGLAEEAAKAEEPAVAEGNWETAEGDNVDEADGSDAKPVASEWA</sequence>
<dbReference type="CDD" id="cd18808">
    <property type="entry name" value="SF1_C_Upf1"/>
    <property type="match status" value="1"/>
</dbReference>
<keyword evidence="3" id="KW-0378">Hydrolase</keyword>
<evidence type="ECO:0000256" key="3">
    <source>
        <dbReference type="ARBA" id="ARBA00022801"/>
    </source>
</evidence>
<proteinExistence type="inferred from homology"/>
<accession>A0AA43U1F9</accession>
<evidence type="ECO:0000259" key="8">
    <source>
        <dbReference type="PROSITE" id="PS50158"/>
    </source>
</evidence>
<organism evidence="9 10">
    <name type="scientific">Ramalina farinacea</name>
    <dbReference type="NCBI Taxonomy" id="258253"/>
    <lineage>
        <taxon>Eukaryota</taxon>
        <taxon>Fungi</taxon>
        <taxon>Dikarya</taxon>
        <taxon>Ascomycota</taxon>
        <taxon>Pezizomycotina</taxon>
        <taxon>Lecanoromycetes</taxon>
        <taxon>OSLEUM clade</taxon>
        <taxon>Lecanoromycetidae</taxon>
        <taxon>Lecanorales</taxon>
        <taxon>Lecanorineae</taxon>
        <taxon>Ramalinaceae</taxon>
        <taxon>Ramalina</taxon>
    </lineage>
</organism>
<dbReference type="Proteomes" id="UP001161017">
    <property type="component" value="Unassembled WGS sequence"/>
</dbReference>
<keyword evidence="6" id="KW-0862">Zinc</keyword>
<dbReference type="SUPFAM" id="SSF57756">
    <property type="entry name" value="Retrovirus zinc finger-like domains"/>
    <property type="match status" value="1"/>
</dbReference>
<dbReference type="InterPro" id="IPR047187">
    <property type="entry name" value="SF1_C_Upf1"/>
</dbReference>
<evidence type="ECO:0000256" key="2">
    <source>
        <dbReference type="ARBA" id="ARBA00022741"/>
    </source>
</evidence>
<feature type="compositionally biased region" description="Basic and acidic residues" evidence="7">
    <location>
        <begin position="1"/>
        <end position="74"/>
    </location>
</feature>
<feature type="domain" description="CCHC-type" evidence="8">
    <location>
        <begin position="1209"/>
        <end position="1222"/>
    </location>
</feature>
<feature type="region of interest" description="Disordered" evidence="7">
    <location>
        <begin position="735"/>
        <end position="756"/>
    </location>
</feature>
<dbReference type="PROSITE" id="PS50158">
    <property type="entry name" value="ZF_CCHC"/>
    <property type="match status" value="1"/>
</dbReference>
<dbReference type="InterPro" id="IPR041679">
    <property type="entry name" value="DNA2/NAM7-like_C"/>
</dbReference>
<feature type="compositionally biased region" description="Acidic residues" evidence="7">
    <location>
        <begin position="1338"/>
        <end position="1348"/>
    </location>
</feature>
<evidence type="ECO:0000256" key="1">
    <source>
        <dbReference type="ARBA" id="ARBA00007913"/>
    </source>
</evidence>